<protein>
    <submittedName>
        <fullName evidence="1">Uncharacterized protein</fullName>
    </submittedName>
</protein>
<reference evidence="1" key="1">
    <citation type="journal article" date="2023" name="Plant J.">
        <title>Genome sequences and population genomics provide insights into the demographic history, inbreeding, and mutation load of two 'living fossil' tree species of Dipteronia.</title>
        <authorList>
            <person name="Feng Y."/>
            <person name="Comes H.P."/>
            <person name="Chen J."/>
            <person name="Zhu S."/>
            <person name="Lu R."/>
            <person name="Zhang X."/>
            <person name="Li P."/>
            <person name="Qiu J."/>
            <person name="Olsen K.M."/>
            <person name="Qiu Y."/>
        </authorList>
    </citation>
    <scope>NUCLEOTIDE SEQUENCE</scope>
    <source>
        <strain evidence="1">KIB01</strain>
    </source>
</reference>
<organism evidence="1 2">
    <name type="scientific">Dipteronia dyeriana</name>
    <dbReference type="NCBI Taxonomy" id="168575"/>
    <lineage>
        <taxon>Eukaryota</taxon>
        <taxon>Viridiplantae</taxon>
        <taxon>Streptophyta</taxon>
        <taxon>Embryophyta</taxon>
        <taxon>Tracheophyta</taxon>
        <taxon>Spermatophyta</taxon>
        <taxon>Magnoliopsida</taxon>
        <taxon>eudicotyledons</taxon>
        <taxon>Gunneridae</taxon>
        <taxon>Pentapetalae</taxon>
        <taxon>rosids</taxon>
        <taxon>malvids</taxon>
        <taxon>Sapindales</taxon>
        <taxon>Sapindaceae</taxon>
        <taxon>Hippocastanoideae</taxon>
        <taxon>Acereae</taxon>
        <taxon>Dipteronia</taxon>
    </lineage>
</organism>
<proteinExistence type="predicted"/>
<gene>
    <name evidence="1" type="ORF">Ddye_030540</name>
</gene>
<keyword evidence="2" id="KW-1185">Reference proteome</keyword>
<sequence length="185" mass="20857">MWKFINDKSRVREFVGIPRVKHPPVNPSCIAGEGMGAAITRGFKPAHEPGDLRGFKGGRGLHLLSQPSSSSAKRIHTHSSSEKCLSMVGEGSTSNLNQSGLLSVLRMWYHIPLDCIYHTRNFKNEEVRNLFVGKDHVGDVTLSKKILAALTTDLRRFVELNTTHRVRRWRDLAETTNNIVEEEKK</sequence>
<dbReference type="EMBL" id="JANJYI010000009">
    <property type="protein sequence ID" value="KAK2635748.1"/>
    <property type="molecule type" value="Genomic_DNA"/>
</dbReference>
<dbReference type="AlphaFoldDB" id="A0AAD9WMT8"/>
<dbReference type="Proteomes" id="UP001280121">
    <property type="component" value="Unassembled WGS sequence"/>
</dbReference>
<accession>A0AAD9WMT8</accession>
<evidence type="ECO:0000313" key="2">
    <source>
        <dbReference type="Proteomes" id="UP001280121"/>
    </source>
</evidence>
<evidence type="ECO:0000313" key="1">
    <source>
        <dbReference type="EMBL" id="KAK2635748.1"/>
    </source>
</evidence>
<name>A0AAD9WMT8_9ROSI</name>
<comment type="caution">
    <text evidence="1">The sequence shown here is derived from an EMBL/GenBank/DDBJ whole genome shotgun (WGS) entry which is preliminary data.</text>
</comment>